<feature type="transmembrane region" description="Helical" evidence="5">
    <location>
        <begin position="310"/>
        <end position="332"/>
    </location>
</feature>
<evidence type="ECO:0000256" key="1">
    <source>
        <dbReference type="ARBA" id="ARBA00004141"/>
    </source>
</evidence>
<dbReference type="InterPro" id="IPR050638">
    <property type="entry name" value="AA-Vitamin_Transporters"/>
</dbReference>
<feature type="transmembrane region" description="Helical" evidence="5">
    <location>
        <begin position="166"/>
        <end position="182"/>
    </location>
</feature>
<sequence length="339" mass="36353">MPESFRGGCSFGAAQDLGLLRSLPIWVNLRRIIAQAIKFLGFLLSFADTVRLLSLAAIWGGSFLFMRVAAPVLGPAFLMEGRVFFAASFLLVLALVLKKRHEIFKHWKHFFIMGLFNCALPWYLFGQAALKLTTAQLSIINALAPLFAFVIGLVMRTDKLESKRAIGLLLGILGVAVLFGNLDSTGGAADIASVLMATGASFAYGIATSYTKAVKGLEPFHNALGSLWMASFILLPTLFFVPIRGVVTTTVVLATLAIGIVCSGIAFLIYFKLIKNVGASSALTVSFLIPVFSMLFGVIFLHEIVTLRTIVGMLIILVGTALVTGFSARGLIGAKRPAS</sequence>
<dbReference type="SUPFAM" id="SSF103481">
    <property type="entry name" value="Multidrug resistance efflux transporter EmrE"/>
    <property type="match status" value="2"/>
</dbReference>
<feature type="transmembrane region" description="Helical" evidence="5">
    <location>
        <begin position="77"/>
        <end position="97"/>
    </location>
</feature>
<reference evidence="7 8" key="1">
    <citation type="submission" date="2018-03" db="EMBL/GenBank/DDBJ databases">
        <title>Genomic Encyclopedia of Type Strains, Phase III (KMG-III): the genomes of soil and plant-associated and newly described type strains.</title>
        <authorList>
            <person name="Whitman W."/>
        </authorList>
    </citation>
    <scope>NUCLEOTIDE SEQUENCE [LARGE SCALE GENOMIC DNA]</scope>
    <source>
        <strain evidence="7 8">MWH-P2sevCIIIb</strain>
    </source>
</reference>
<dbReference type="Pfam" id="PF00892">
    <property type="entry name" value="EamA"/>
    <property type="match status" value="2"/>
</dbReference>
<dbReference type="PANTHER" id="PTHR32322:SF9">
    <property type="entry name" value="AMINO-ACID METABOLITE EFFLUX PUMP-RELATED"/>
    <property type="match status" value="1"/>
</dbReference>
<keyword evidence="2 5" id="KW-0812">Transmembrane</keyword>
<feature type="transmembrane region" description="Helical" evidence="5">
    <location>
        <begin position="223"/>
        <end position="243"/>
    </location>
</feature>
<protein>
    <submittedName>
        <fullName evidence="7">Drug/metabolite transporter (DMT)-like permease</fullName>
    </submittedName>
</protein>
<keyword evidence="8" id="KW-1185">Reference proteome</keyword>
<comment type="subcellular location">
    <subcellularLocation>
        <location evidence="1">Membrane</location>
        <topology evidence="1">Multi-pass membrane protein</topology>
    </subcellularLocation>
</comment>
<feature type="transmembrane region" description="Helical" evidence="5">
    <location>
        <begin position="283"/>
        <end position="304"/>
    </location>
</feature>
<evidence type="ECO:0000313" key="7">
    <source>
        <dbReference type="EMBL" id="PRY99446.1"/>
    </source>
</evidence>
<evidence type="ECO:0000313" key="8">
    <source>
        <dbReference type="Proteomes" id="UP000238308"/>
    </source>
</evidence>
<evidence type="ECO:0000259" key="6">
    <source>
        <dbReference type="Pfam" id="PF00892"/>
    </source>
</evidence>
<keyword evidence="4 5" id="KW-0472">Membrane</keyword>
<dbReference type="GO" id="GO:0016020">
    <property type="term" value="C:membrane"/>
    <property type="evidence" value="ECO:0007669"/>
    <property type="project" value="UniProtKB-SubCell"/>
</dbReference>
<feature type="transmembrane region" description="Helical" evidence="5">
    <location>
        <begin position="109"/>
        <end position="129"/>
    </location>
</feature>
<name>A0A2T0XKI7_9BURK</name>
<accession>A0A2T0XKI7</accession>
<feature type="transmembrane region" description="Helical" evidence="5">
    <location>
        <begin position="135"/>
        <end position="154"/>
    </location>
</feature>
<evidence type="ECO:0000256" key="2">
    <source>
        <dbReference type="ARBA" id="ARBA00022692"/>
    </source>
</evidence>
<feature type="transmembrane region" description="Helical" evidence="5">
    <location>
        <begin position="249"/>
        <end position="271"/>
    </location>
</feature>
<gene>
    <name evidence="7" type="ORF">BCM14_0892</name>
</gene>
<organism evidence="7 8">
    <name type="scientific">Jezberella montanilacus</name>
    <dbReference type="NCBI Taxonomy" id="323426"/>
    <lineage>
        <taxon>Bacteria</taxon>
        <taxon>Pseudomonadati</taxon>
        <taxon>Pseudomonadota</taxon>
        <taxon>Betaproteobacteria</taxon>
        <taxon>Burkholderiales</taxon>
        <taxon>Alcaligenaceae</taxon>
        <taxon>Jezberella</taxon>
    </lineage>
</organism>
<feature type="transmembrane region" description="Helical" evidence="5">
    <location>
        <begin position="39"/>
        <end position="65"/>
    </location>
</feature>
<dbReference type="InterPro" id="IPR037185">
    <property type="entry name" value="EmrE-like"/>
</dbReference>
<feature type="domain" description="EamA" evidence="6">
    <location>
        <begin position="193"/>
        <end position="324"/>
    </location>
</feature>
<evidence type="ECO:0000256" key="4">
    <source>
        <dbReference type="ARBA" id="ARBA00023136"/>
    </source>
</evidence>
<dbReference type="Proteomes" id="UP000238308">
    <property type="component" value="Unassembled WGS sequence"/>
</dbReference>
<dbReference type="Gene3D" id="1.10.3730.20">
    <property type="match status" value="1"/>
</dbReference>
<feature type="domain" description="EamA" evidence="6">
    <location>
        <begin position="53"/>
        <end position="179"/>
    </location>
</feature>
<comment type="caution">
    <text evidence="7">The sequence shown here is derived from an EMBL/GenBank/DDBJ whole genome shotgun (WGS) entry which is preliminary data.</text>
</comment>
<dbReference type="PANTHER" id="PTHR32322">
    <property type="entry name" value="INNER MEMBRANE TRANSPORTER"/>
    <property type="match status" value="1"/>
</dbReference>
<evidence type="ECO:0000256" key="3">
    <source>
        <dbReference type="ARBA" id="ARBA00022989"/>
    </source>
</evidence>
<feature type="transmembrane region" description="Helical" evidence="5">
    <location>
        <begin position="188"/>
        <end position="211"/>
    </location>
</feature>
<evidence type="ECO:0000256" key="5">
    <source>
        <dbReference type="SAM" id="Phobius"/>
    </source>
</evidence>
<dbReference type="EMBL" id="PVTV01000011">
    <property type="protein sequence ID" value="PRY99446.1"/>
    <property type="molecule type" value="Genomic_DNA"/>
</dbReference>
<dbReference type="AlphaFoldDB" id="A0A2T0XKI7"/>
<keyword evidence="3 5" id="KW-1133">Transmembrane helix</keyword>
<dbReference type="InterPro" id="IPR000620">
    <property type="entry name" value="EamA_dom"/>
</dbReference>
<proteinExistence type="predicted"/>